<feature type="region of interest" description="Disordered" evidence="2">
    <location>
        <begin position="17"/>
        <end position="40"/>
    </location>
</feature>
<sequence length="379" mass="42029">MPRTKVTKAQKVAAERARAGKAANKQHITGSVTGGGSEEHLITDGECTSWAGGMVYIPSDLEDDGGYITISDDEDALGEYDADIEILEGEEVVAGLRKACQLQTDLEQLTKETPFEQIMAVQGAKAWEKAEAKRSLGYNGLSKRTQRHNAQKECEKDAAAALTRETPTAKNFYSFFSTAQHPILPNDNSGEVLCLGVTIPGDPVVQIEEKEVYQGYLSDIPDEDWVEDNEDSDGDEEQAALTPPPQKRQKWVVPVLEEKAKHAKEHNEKHQKALEDIEKLIQSKKEVFAAGKNGLQAYRARAIQSCLWMMLKSSDKKRKFIDASQRAAESQGFAAEWGGRMVRLWVKQWITARALPSSKHGCHGKVYSLLDDPEICTKL</sequence>
<dbReference type="OrthoDB" id="3218065at2759"/>
<reference evidence="3 4" key="1">
    <citation type="submission" date="2014-06" db="EMBL/GenBank/DDBJ databases">
        <title>Evolutionary Origins and Diversification of the Mycorrhizal Mutualists.</title>
        <authorList>
            <consortium name="DOE Joint Genome Institute"/>
            <consortium name="Mycorrhizal Genomics Consortium"/>
            <person name="Kohler A."/>
            <person name="Kuo A."/>
            <person name="Nagy L.G."/>
            <person name="Floudas D."/>
            <person name="Copeland A."/>
            <person name="Barry K.W."/>
            <person name="Cichocki N."/>
            <person name="Veneault-Fourrey C."/>
            <person name="LaButti K."/>
            <person name="Lindquist E.A."/>
            <person name="Lipzen A."/>
            <person name="Lundell T."/>
            <person name="Morin E."/>
            <person name="Murat C."/>
            <person name="Riley R."/>
            <person name="Ohm R."/>
            <person name="Sun H."/>
            <person name="Tunlid A."/>
            <person name="Henrissat B."/>
            <person name="Grigoriev I.V."/>
            <person name="Hibbett D.S."/>
            <person name="Martin F."/>
        </authorList>
    </citation>
    <scope>NUCLEOTIDE SEQUENCE [LARGE SCALE GENOMIC DNA]</scope>
    <source>
        <strain evidence="3 4">SS14</strain>
    </source>
</reference>
<evidence type="ECO:0000313" key="4">
    <source>
        <dbReference type="Proteomes" id="UP000054279"/>
    </source>
</evidence>
<protein>
    <submittedName>
        <fullName evidence="3">Uncharacterized protein</fullName>
    </submittedName>
</protein>
<dbReference type="EMBL" id="KN837153">
    <property type="protein sequence ID" value="KIJ39314.1"/>
    <property type="molecule type" value="Genomic_DNA"/>
</dbReference>
<evidence type="ECO:0000256" key="2">
    <source>
        <dbReference type="SAM" id="MobiDB-lite"/>
    </source>
</evidence>
<name>A0A0C9UWT8_SPHS4</name>
<evidence type="ECO:0000313" key="3">
    <source>
        <dbReference type="EMBL" id="KIJ39314.1"/>
    </source>
</evidence>
<evidence type="ECO:0000256" key="1">
    <source>
        <dbReference type="SAM" id="Coils"/>
    </source>
</evidence>
<proteinExistence type="predicted"/>
<dbReference type="HOGENOM" id="CLU_729924_0_0_1"/>
<dbReference type="AlphaFoldDB" id="A0A0C9UWT8"/>
<dbReference type="Proteomes" id="UP000054279">
    <property type="component" value="Unassembled WGS sequence"/>
</dbReference>
<feature type="region of interest" description="Disordered" evidence="2">
    <location>
        <begin position="222"/>
        <end position="248"/>
    </location>
</feature>
<keyword evidence="1" id="KW-0175">Coiled coil</keyword>
<organism evidence="3 4">
    <name type="scientific">Sphaerobolus stellatus (strain SS14)</name>
    <dbReference type="NCBI Taxonomy" id="990650"/>
    <lineage>
        <taxon>Eukaryota</taxon>
        <taxon>Fungi</taxon>
        <taxon>Dikarya</taxon>
        <taxon>Basidiomycota</taxon>
        <taxon>Agaricomycotina</taxon>
        <taxon>Agaricomycetes</taxon>
        <taxon>Phallomycetidae</taxon>
        <taxon>Geastrales</taxon>
        <taxon>Sphaerobolaceae</taxon>
        <taxon>Sphaerobolus</taxon>
    </lineage>
</organism>
<feature type="coiled-coil region" evidence="1">
    <location>
        <begin position="256"/>
        <end position="287"/>
    </location>
</feature>
<feature type="compositionally biased region" description="Acidic residues" evidence="2">
    <location>
        <begin position="222"/>
        <end position="238"/>
    </location>
</feature>
<accession>A0A0C9UWT8</accession>
<gene>
    <name evidence="3" type="ORF">M422DRAFT_257927</name>
</gene>
<keyword evidence="4" id="KW-1185">Reference proteome</keyword>